<feature type="transmembrane region" description="Helical" evidence="1">
    <location>
        <begin position="33"/>
        <end position="51"/>
    </location>
</feature>
<organism evidence="2 3">
    <name type="scientific">Paenibacillus prosopidis</name>
    <dbReference type="NCBI Taxonomy" id="630520"/>
    <lineage>
        <taxon>Bacteria</taxon>
        <taxon>Bacillati</taxon>
        <taxon>Bacillota</taxon>
        <taxon>Bacilli</taxon>
        <taxon>Bacillales</taxon>
        <taxon>Paenibacillaceae</taxon>
        <taxon>Paenibacillus</taxon>
    </lineage>
</organism>
<keyword evidence="1" id="KW-1133">Transmembrane helix</keyword>
<dbReference type="Proteomes" id="UP000252415">
    <property type="component" value="Unassembled WGS sequence"/>
</dbReference>
<evidence type="ECO:0000313" key="2">
    <source>
        <dbReference type="EMBL" id="RCW39736.1"/>
    </source>
</evidence>
<gene>
    <name evidence="2" type="ORF">DFP97_1532</name>
</gene>
<proteinExistence type="predicted"/>
<dbReference type="AlphaFoldDB" id="A0A368VF25"/>
<feature type="transmembrane region" description="Helical" evidence="1">
    <location>
        <begin position="6"/>
        <end position="24"/>
    </location>
</feature>
<dbReference type="EMBL" id="QPJD01000053">
    <property type="protein sequence ID" value="RCW39736.1"/>
    <property type="molecule type" value="Genomic_DNA"/>
</dbReference>
<reference evidence="2 3" key="1">
    <citation type="submission" date="2018-07" db="EMBL/GenBank/DDBJ databases">
        <title>Genomic Encyclopedia of Type Strains, Phase III (KMG-III): the genomes of soil and plant-associated and newly described type strains.</title>
        <authorList>
            <person name="Whitman W."/>
        </authorList>
    </citation>
    <scope>NUCLEOTIDE SEQUENCE [LARGE SCALE GENOMIC DNA]</scope>
    <source>
        <strain evidence="2 3">CECT 7506</strain>
    </source>
</reference>
<keyword evidence="1" id="KW-0812">Transmembrane</keyword>
<evidence type="ECO:0000256" key="1">
    <source>
        <dbReference type="SAM" id="Phobius"/>
    </source>
</evidence>
<protein>
    <submittedName>
        <fullName evidence="2">Uncharacterized protein</fullName>
    </submittedName>
</protein>
<keyword evidence="3" id="KW-1185">Reference proteome</keyword>
<accession>A0A368VF25</accession>
<keyword evidence="1" id="KW-0472">Membrane</keyword>
<evidence type="ECO:0000313" key="3">
    <source>
        <dbReference type="Proteomes" id="UP000252415"/>
    </source>
</evidence>
<name>A0A368VF25_9BACL</name>
<comment type="caution">
    <text evidence="2">The sequence shown here is derived from an EMBL/GenBank/DDBJ whole genome shotgun (WGS) entry which is preliminary data.</text>
</comment>
<sequence length="63" mass="7540">MLIIFLIGFIMVTVMFFMIFYKLIEKIMKLRKLYNGILSGTIVFVIMYHWMMSTLKNLLTPMP</sequence>